<dbReference type="PANTHER" id="PTHR22911">
    <property type="entry name" value="ACYL-MALONYL CONDENSING ENZYME-RELATED"/>
    <property type="match status" value="1"/>
</dbReference>
<feature type="transmembrane region" description="Helical" evidence="1">
    <location>
        <begin position="69"/>
        <end position="87"/>
    </location>
</feature>
<sequence>MSQKPTFTDYFQLHFIVLIWGFTAILGKLLEPLNSSAVVLFRTLLAVLGLGIVLVVRRQNLHVSSTDRWRLLATGGLIGLHWVLFFAAARLSNVSVCLAGMATSSLWASLLEPLILRRRIQLIEVVLGGVVMAGLYLIFQFEFDKIAGLVVAMAAAMLSSLFTIINSRFTQRYDALVISFYEMIGASVGALGLWFIARMADPLEANPPIQYVPHTPLQWLWLLILSLVCTVYAYTVGVRLLRKFSPYMAVLTVNLEPVYGILLAVLIFGNAERMTAGFYLGTLVILAAVVAYPLWNNRPRKVKSQQPTPL</sequence>
<dbReference type="Proteomes" id="UP001202180">
    <property type="component" value="Unassembled WGS sequence"/>
</dbReference>
<organism evidence="3 4">
    <name type="scientific">Spirosoma liriopis</name>
    <dbReference type="NCBI Taxonomy" id="2937440"/>
    <lineage>
        <taxon>Bacteria</taxon>
        <taxon>Pseudomonadati</taxon>
        <taxon>Bacteroidota</taxon>
        <taxon>Cytophagia</taxon>
        <taxon>Cytophagales</taxon>
        <taxon>Cytophagaceae</taxon>
        <taxon>Spirosoma</taxon>
    </lineage>
</organism>
<proteinExistence type="predicted"/>
<feature type="transmembrane region" description="Helical" evidence="1">
    <location>
        <begin position="122"/>
        <end position="139"/>
    </location>
</feature>
<dbReference type="SUPFAM" id="SSF103481">
    <property type="entry name" value="Multidrug resistance efflux transporter EmrE"/>
    <property type="match status" value="2"/>
</dbReference>
<gene>
    <name evidence="3" type="ORF">M0L20_21260</name>
</gene>
<feature type="transmembrane region" description="Helical" evidence="1">
    <location>
        <begin position="247"/>
        <end position="270"/>
    </location>
</feature>
<dbReference type="InterPro" id="IPR000620">
    <property type="entry name" value="EamA_dom"/>
</dbReference>
<keyword evidence="4" id="KW-1185">Reference proteome</keyword>
<comment type="caution">
    <text evidence="3">The sequence shown here is derived from an EMBL/GenBank/DDBJ whole genome shotgun (WGS) entry which is preliminary data.</text>
</comment>
<dbReference type="Pfam" id="PF00892">
    <property type="entry name" value="EamA"/>
    <property type="match status" value="2"/>
</dbReference>
<feature type="domain" description="EamA" evidence="2">
    <location>
        <begin position="147"/>
        <end position="290"/>
    </location>
</feature>
<feature type="transmembrane region" description="Helical" evidence="1">
    <location>
        <begin position="176"/>
        <end position="197"/>
    </location>
</feature>
<keyword evidence="1" id="KW-0472">Membrane</keyword>
<accession>A0ABT0HQG4</accession>
<feature type="transmembrane region" description="Helical" evidence="1">
    <location>
        <begin position="36"/>
        <end position="57"/>
    </location>
</feature>
<feature type="transmembrane region" description="Helical" evidence="1">
    <location>
        <begin position="145"/>
        <end position="164"/>
    </location>
</feature>
<protein>
    <submittedName>
        <fullName evidence="3">EamA family transporter</fullName>
    </submittedName>
</protein>
<evidence type="ECO:0000256" key="1">
    <source>
        <dbReference type="SAM" id="Phobius"/>
    </source>
</evidence>
<dbReference type="RefSeq" id="WP_248478928.1">
    <property type="nucleotide sequence ID" value="NZ_JALPRF010000003.1"/>
</dbReference>
<dbReference type="InterPro" id="IPR037185">
    <property type="entry name" value="EmrE-like"/>
</dbReference>
<feature type="transmembrane region" description="Helical" evidence="1">
    <location>
        <begin position="217"/>
        <end position="235"/>
    </location>
</feature>
<keyword evidence="1" id="KW-0812">Transmembrane</keyword>
<dbReference type="PANTHER" id="PTHR22911:SF79">
    <property type="entry name" value="MOBA-LIKE NTP TRANSFERASE DOMAIN-CONTAINING PROTEIN"/>
    <property type="match status" value="1"/>
</dbReference>
<evidence type="ECO:0000259" key="2">
    <source>
        <dbReference type="Pfam" id="PF00892"/>
    </source>
</evidence>
<feature type="transmembrane region" description="Helical" evidence="1">
    <location>
        <begin position="93"/>
        <end position="110"/>
    </location>
</feature>
<reference evidence="3 4" key="1">
    <citation type="submission" date="2022-04" db="EMBL/GenBank/DDBJ databases">
        <title>Spirosoma sp. strain RP8 genome sequencing and assembly.</title>
        <authorList>
            <person name="Jung Y."/>
        </authorList>
    </citation>
    <scope>NUCLEOTIDE SEQUENCE [LARGE SCALE GENOMIC DNA]</scope>
    <source>
        <strain evidence="3 4">RP8</strain>
    </source>
</reference>
<evidence type="ECO:0000313" key="3">
    <source>
        <dbReference type="EMBL" id="MCK8494411.1"/>
    </source>
</evidence>
<feature type="domain" description="EamA" evidence="2">
    <location>
        <begin position="16"/>
        <end position="139"/>
    </location>
</feature>
<evidence type="ECO:0000313" key="4">
    <source>
        <dbReference type="Proteomes" id="UP001202180"/>
    </source>
</evidence>
<name>A0ABT0HQG4_9BACT</name>
<feature type="transmembrane region" description="Helical" evidence="1">
    <location>
        <begin position="12"/>
        <end position="30"/>
    </location>
</feature>
<feature type="transmembrane region" description="Helical" evidence="1">
    <location>
        <begin position="276"/>
        <end position="295"/>
    </location>
</feature>
<keyword evidence="1" id="KW-1133">Transmembrane helix</keyword>
<dbReference type="EMBL" id="JALPRF010000003">
    <property type="protein sequence ID" value="MCK8494411.1"/>
    <property type="molecule type" value="Genomic_DNA"/>
</dbReference>